<evidence type="ECO:0000259" key="2">
    <source>
        <dbReference type="Pfam" id="PF25266"/>
    </source>
</evidence>
<sequence length="170" mass="19279">MFYLREISVVGHGTETAQKLLGSTPHDQLLIQISNSFAGLLLFVVGFLVFMVASVKDREFQNFFAKGCALLHVVMALWRFCFERRVEDLAWDWPKQLKIGSVHRGREALDVLMSSWSSHVVLFLGAGPNKEEEEQGKVNLPWNFLDSARCKARAWQPEQGICHGKCRQGS</sequence>
<dbReference type="InterPro" id="IPR057187">
    <property type="entry name" value="DUF7865"/>
</dbReference>
<accession>A0AAD6LYW7</accession>
<gene>
    <name evidence="3" type="ORF">NC653_031585</name>
</gene>
<dbReference type="EMBL" id="JAQIZT010000013">
    <property type="protein sequence ID" value="KAJ6975795.1"/>
    <property type="molecule type" value="Genomic_DNA"/>
</dbReference>
<keyword evidence="1" id="KW-1133">Transmembrane helix</keyword>
<dbReference type="AlphaFoldDB" id="A0AAD6LYW7"/>
<dbReference type="PANTHER" id="PTHR34274:SF12">
    <property type="entry name" value="PROTEIN, PUTATIVE-RELATED"/>
    <property type="match status" value="1"/>
</dbReference>
<proteinExistence type="predicted"/>
<feature type="domain" description="DUF7865" evidence="2">
    <location>
        <begin position="1"/>
        <end position="97"/>
    </location>
</feature>
<evidence type="ECO:0000256" key="1">
    <source>
        <dbReference type="SAM" id="Phobius"/>
    </source>
</evidence>
<keyword evidence="4" id="KW-1185">Reference proteome</keyword>
<protein>
    <recommendedName>
        <fullName evidence="2">DUF7865 domain-containing protein</fullName>
    </recommendedName>
</protein>
<dbReference type="PANTHER" id="PTHR34274">
    <property type="entry name" value="TRANSMEMBRANE PROTEIN"/>
    <property type="match status" value="1"/>
</dbReference>
<reference evidence="3" key="1">
    <citation type="journal article" date="2023" name="Mol. Ecol. Resour.">
        <title>Chromosome-level genome assembly of a triploid poplar Populus alba 'Berolinensis'.</title>
        <authorList>
            <person name="Chen S."/>
            <person name="Yu Y."/>
            <person name="Wang X."/>
            <person name="Wang S."/>
            <person name="Zhang T."/>
            <person name="Zhou Y."/>
            <person name="He R."/>
            <person name="Meng N."/>
            <person name="Wang Y."/>
            <person name="Liu W."/>
            <person name="Liu Z."/>
            <person name="Liu J."/>
            <person name="Guo Q."/>
            <person name="Huang H."/>
            <person name="Sederoff R.R."/>
            <person name="Wang G."/>
            <person name="Qu G."/>
            <person name="Chen S."/>
        </authorList>
    </citation>
    <scope>NUCLEOTIDE SEQUENCE</scope>
    <source>
        <strain evidence="3">SC-2020</strain>
    </source>
</reference>
<evidence type="ECO:0000313" key="4">
    <source>
        <dbReference type="Proteomes" id="UP001164929"/>
    </source>
</evidence>
<feature type="transmembrane region" description="Helical" evidence="1">
    <location>
        <begin position="29"/>
        <end position="51"/>
    </location>
</feature>
<keyword evidence="1" id="KW-0472">Membrane</keyword>
<keyword evidence="1" id="KW-0812">Transmembrane</keyword>
<name>A0AAD6LYW7_9ROSI</name>
<comment type="caution">
    <text evidence="3">The sequence shown here is derived from an EMBL/GenBank/DDBJ whole genome shotgun (WGS) entry which is preliminary data.</text>
</comment>
<dbReference type="Pfam" id="PF25266">
    <property type="entry name" value="DUF7865"/>
    <property type="match status" value="1"/>
</dbReference>
<dbReference type="Proteomes" id="UP001164929">
    <property type="component" value="Chromosome 13"/>
</dbReference>
<organism evidence="3 4">
    <name type="scientific">Populus alba x Populus x berolinensis</name>
    <dbReference type="NCBI Taxonomy" id="444605"/>
    <lineage>
        <taxon>Eukaryota</taxon>
        <taxon>Viridiplantae</taxon>
        <taxon>Streptophyta</taxon>
        <taxon>Embryophyta</taxon>
        <taxon>Tracheophyta</taxon>
        <taxon>Spermatophyta</taxon>
        <taxon>Magnoliopsida</taxon>
        <taxon>eudicotyledons</taxon>
        <taxon>Gunneridae</taxon>
        <taxon>Pentapetalae</taxon>
        <taxon>rosids</taxon>
        <taxon>fabids</taxon>
        <taxon>Malpighiales</taxon>
        <taxon>Salicaceae</taxon>
        <taxon>Saliceae</taxon>
        <taxon>Populus</taxon>
    </lineage>
</organism>
<evidence type="ECO:0000313" key="3">
    <source>
        <dbReference type="EMBL" id="KAJ6975795.1"/>
    </source>
</evidence>